<sequence length="548" mass="60630">MDKDKCGAAAKADNPDLACHPEMRIAYPWAVKSQLTPYFSPIMILYRSLHDGGVMDFSSLHASMGTDTPIEYEIFNGGDPHNDLKFGPVFKDFAKQAFGDRYEAEVALAMFSMGNFESVWQVACSVSIANAQQMDGLVFWASGGVVAMIPKMFQSTFTHCPTDHESGLIDKWLVDVLNMAKQMPFHPHHSFTSMVPSASTVPSASMVPSASAISSASMISLASTVPLTSGVPSTSANAPFKSRTAMGANFITRFAQAALDQDVNWSQDVDSGLEFVTPSDSEDSNNEHFDDVFSKEDENGNQCQKPRTKSNHPHIPNIEAELANLEAQEGIWDDQLHDNNNSTADILPNISTLKDGPLSLDQWKMCELIWGQFMKAVDFLAQKWQVKPSRILAKAGHVVSEKDNWPTDGLNKNEAAAKKDSLLKGLQEKRGIRDFEQAEEGRQGAIMARNANSIKKQACRPVIDALTVWAPSLIQTARLPDRLRLRKHLTHSRLIFLRHSTMPYELQKPHGISILNSQDGAKWAFPMKQLGLKLCVKELTLVGWPDDL</sequence>
<feature type="compositionally biased region" description="Basic and acidic residues" evidence="1">
    <location>
        <begin position="285"/>
        <end position="298"/>
    </location>
</feature>
<dbReference type="EMBL" id="MU129066">
    <property type="protein sequence ID" value="KAF9508064.1"/>
    <property type="molecule type" value="Genomic_DNA"/>
</dbReference>
<reference evidence="2" key="1">
    <citation type="journal article" date="2020" name="Nat. Commun.">
        <title>Large-scale genome sequencing of mycorrhizal fungi provides insights into the early evolution of symbiotic traits.</title>
        <authorList>
            <person name="Miyauchi S."/>
            <person name="Kiss E."/>
            <person name="Kuo A."/>
            <person name="Drula E."/>
            <person name="Kohler A."/>
            <person name="Sanchez-Garcia M."/>
            <person name="Morin E."/>
            <person name="Andreopoulos B."/>
            <person name="Barry K.W."/>
            <person name="Bonito G."/>
            <person name="Buee M."/>
            <person name="Carver A."/>
            <person name="Chen C."/>
            <person name="Cichocki N."/>
            <person name="Clum A."/>
            <person name="Culley D."/>
            <person name="Crous P.W."/>
            <person name="Fauchery L."/>
            <person name="Girlanda M."/>
            <person name="Hayes R.D."/>
            <person name="Keri Z."/>
            <person name="LaButti K."/>
            <person name="Lipzen A."/>
            <person name="Lombard V."/>
            <person name="Magnuson J."/>
            <person name="Maillard F."/>
            <person name="Murat C."/>
            <person name="Nolan M."/>
            <person name="Ohm R.A."/>
            <person name="Pangilinan J."/>
            <person name="Pereira M.F."/>
            <person name="Perotto S."/>
            <person name="Peter M."/>
            <person name="Pfister S."/>
            <person name="Riley R."/>
            <person name="Sitrit Y."/>
            <person name="Stielow J.B."/>
            <person name="Szollosi G."/>
            <person name="Zifcakova L."/>
            <person name="Stursova M."/>
            <person name="Spatafora J.W."/>
            <person name="Tedersoo L."/>
            <person name="Vaario L.M."/>
            <person name="Yamada A."/>
            <person name="Yan M."/>
            <person name="Wang P."/>
            <person name="Xu J."/>
            <person name="Bruns T."/>
            <person name="Baldrian P."/>
            <person name="Vilgalys R."/>
            <person name="Dunand C."/>
            <person name="Henrissat B."/>
            <person name="Grigoriev I.V."/>
            <person name="Hibbett D."/>
            <person name="Nagy L.G."/>
            <person name="Martin F.M."/>
        </authorList>
    </citation>
    <scope>NUCLEOTIDE SEQUENCE</scope>
    <source>
        <strain evidence="2">UP504</strain>
    </source>
</reference>
<dbReference type="Proteomes" id="UP000886523">
    <property type="component" value="Unassembled WGS sequence"/>
</dbReference>
<keyword evidence="3" id="KW-1185">Reference proteome</keyword>
<organism evidence="2 3">
    <name type="scientific">Hydnum rufescens UP504</name>
    <dbReference type="NCBI Taxonomy" id="1448309"/>
    <lineage>
        <taxon>Eukaryota</taxon>
        <taxon>Fungi</taxon>
        <taxon>Dikarya</taxon>
        <taxon>Basidiomycota</taxon>
        <taxon>Agaricomycotina</taxon>
        <taxon>Agaricomycetes</taxon>
        <taxon>Cantharellales</taxon>
        <taxon>Hydnaceae</taxon>
        <taxon>Hydnum</taxon>
    </lineage>
</organism>
<comment type="caution">
    <text evidence="2">The sequence shown here is derived from an EMBL/GenBank/DDBJ whole genome shotgun (WGS) entry which is preliminary data.</text>
</comment>
<name>A0A9P6AMD5_9AGAM</name>
<protein>
    <submittedName>
        <fullName evidence="2">Uncharacterized protein</fullName>
    </submittedName>
</protein>
<dbReference type="AlphaFoldDB" id="A0A9P6AMD5"/>
<evidence type="ECO:0000256" key="1">
    <source>
        <dbReference type="SAM" id="MobiDB-lite"/>
    </source>
</evidence>
<dbReference type="OrthoDB" id="6611658at2759"/>
<evidence type="ECO:0000313" key="3">
    <source>
        <dbReference type="Proteomes" id="UP000886523"/>
    </source>
</evidence>
<feature type="region of interest" description="Disordered" evidence="1">
    <location>
        <begin position="274"/>
        <end position="314"/>
    </location>
</feature>
<evidence type="ECO:0000313" key="2">
    <source>
        <dbReference type="EMBL" id="KAF9508064.1"/>
    </source>
</evidence>
<accession>A0A9P6AMD5</accession>
<proteinExistence type="predicted"/>
<gene>
    <name evidence="2" type="ORF">BS47DRAFT_1366224</name>
</gene>